<comment type="similarity">
    <text evidence="2">Belongs to the mitochondrion-specific ribosomal protein mL43 family.</text>
</comment>
<dbReference type="OrthoDB" id="88at2759"/>
<dbReference type="Gene3D" id="3.40.30.10">
    <property type="entry name" value="Glutaredoxin"/>
    <property type="match status" value="1"/>
</dbReference>
<dbReference type="InterPro" id="IPR007741">
    <property type="entry name" value="Ribosomal_mL43/mS25/NADH_DH"/>
</dbReference>
<feature type="domain" description="Ribosomal protein/NADH dehydrogenase" evidence="7">
    <location>
        <begin position="32"/>
        <end position="104"/>
    </location>
</feature>
<evidence type="ECO:0000256" key="5">
    <source>
        <dbReference type="ARBA" id="ARBA00023274"/>
    </source>
</evidence>
<dbReference type="Pfam" id="PF05047">
    <property type="entry name" value="L51_S25_CI-B8"/>
    <property type="match status" value="1"/>
</dbReference>
<comment type="caution">
    <text evidence="8">The sequence shown here is derived from an EMBL/GenBank/DDBJ whole genome shotgun (WGS) entry which is preliminary data.</text>
</comment>
<dbReference type="Proteomes" id="UP000769528">
    <property type="component" value="Unassembled WGS sequence"/>
</dbReference>
<reference evidence="8" key="2">
    <citation type="submission" date="2021-01" db="EMBL/GenBank/DDBJ databases">
        <authorList>
            <person name="Schikora-Tamarit M.A."/>
        </authorList>
    </citation>
    <scope>NUCLEOTIDE SEQUENCE</scope>
    <source>
        <strain evidence="8">CBS6341</strain>
    </source>
</reference>
<dbReference type="SMART" id="SM00916">
    <property type="entry name" value="L51_S25_CI-B8"/>
    <property type="match status" value="1"/>
</dbReference>
<dbReference type="InterPro" id="IPR036249">
    <property type="entry name" value="Thioredoxin-like_sf"/>
</dbReference>
<keyword evidence="5" id="KW-0687">Ribonucleoprotein</keyword>
<dbReference type="AlphaFoldDB" id="A0A9P8PHA0"/>
<evidence type="ECO:0000313" key="8">
    <source>
        <dbReference type="EMBL" id="KAH3671767.1"/>
    </source>
</evidence>
<comment type="subcellular location">
    <subcellularLocation>
        <location evidence="1">Mitochondrion</location>
    </subcellularLocation>
</comment>
<dbReference type="PANTHER" id="PTHR21396:SF2">
    <property type="entry name" value="LARGE RIBOSOMAL SUBUNIT PROTEIN ML43"/>
    <property type="match status" value="1"/>
</dbReference>
<accession>A0A9P8PHA0</accession>
<organism evidence="8 9">
    <name type="scientific">Wickerhamomyces mucosus</name>
    <dbReference type="NCBI Taxonomy" id="1378264"/>
    <lineage>
        <taxon>Eukaryota</taxon>
        <taxon>Fungi</taxon>
        <taxon>Dikarya</taxon>
        <taxon>Ascomycota</taxon>
        <taxon>Saccharomycotina</taxon>
        <taxon>Saccharomycetes</taxon>
        <taxon>Phaffomycetales</taxon>
        <taxon>Wickerhamomycetaceae</taxon>
        <taxon>Wickerhamomyces</taxon>
    </lineage>
</organism>
<evidence type="ECO:0000256" key="6">
    <source>
        <dbReference type="ARBA" id="ARBA00035188"/>
    </source>
</evidence>
<dbReference type="SUPFAM" id="SSF52833">
    <property type="entry name" value="Thioredoxin-like"/>
    <property type="match status" value="1"/>
</dbReference>
<evidence type="ECO:0000256" key="1">
    <source>
        <dbReference type="ARBA" id="ARBA00004173"/>
    </source>
</evidence>
<dbReference type="PANTHER" id="PTHR21396">
    <property type="entry name" value="39S RIBOSOMAL PROTEIN L43"/>
    <property type="match status" value="1"/>
</dbReference>
<evidence type="ECO:0000313" key="9">
    <source>
        <dbReference type="Proteomes" id="UP000769528"/>
    </source>
</evidence>
<keyword evidence="4" id="KW-0496">Mitochondrion</keyword>
<keyword evidence="9" id="KW-1185">Reference proteome</keyword>
<dbReference type="GO" id="GO:0003735">
    <property type="term" value="F:structural constituent of ribosome"/>
    <property type="evidence" value="ECO:0007669"/>
    <property type="project" value="InterPro"/>
</dbReference>
<reference evidence="8" key="1">
    <citation type="journal article" date="2021" name="Open Biol.">
        <title>Shared evolutionary footprints suggest mitochondrial oxidative damage underlies multiple complex I losses in fungi.</title>
        <authorList>
            <person name="Schikora-Tamarit M.A."/>
            <person name="Marcet-Houben M."/>
            <person name="Nosek J."/>
            <person name="Gabaldon T."/>
        </authorList>
    </citation>
    <scope>NUCLEOTIDE SEQUENCE</scope>
    <source>
        <strain evidence="8">CBS6341</strain>
    </source>
</reference>
<dbReference type="GO" id="GO:0005762">
    <property type="term" value="C:mitochondrial large ribosomal subunit"/>
    <property type="evidence" value="ECO:0007669"/>
    <property type="project" value="TreeGrafter"/>
</dbReference>
<evidence type="ECO:0000256" key="3">
    <source>
        <dbReference type="ARBA" id="ARBA00022980"/>
    </source>
</evidence>
<dbReference type="EMBL" id="JAEUBF010001269">
    <property type="protein sequence ID" value="KAH3671767.1"/>
    <property type="molecule type" value="Genomic_DNA"/>
</dbReference>
<name>A0A9P8PHA0_9ASCO</name>
<protein>
    <recommendedName>
        <fullName evidence="6">Large ribosomal subunit protein mL43</fullName>
    </recommendedName>
</protein>
<dbReference type="InterPro" id="IPR039927">
    <property type="entry name" value="Ribosomal_mL43"/>
</dbReference>
<dbReference type="GO" id="GO:0032543">
    <property type="term" value="P:mitochondrial translation"/>
    <property type="evidence" value="ECO:0007669"/>
    <property type="project" value="InterPro"/>
</dbReference>
<evidence type="ECO:0000256" key="4">
    <source>
        <dbReference type="ARBA" id="ARBA00023128"/>
    </source>
</evidence>
<sequence length="139" mass="15837">MPIKPIPLLPKFQNGLGSFILQCKKITLQVDKAGGSSEGLRQFLKLRLNNYAISNPKIEFRIVEKHGHPIIKGHYINGREKAICIRNLNVDNVENKLNLLKESSGEQLRKRTNKVESINQSIRGIWSPLHVDPSIRHKI</sequence>
<keyword evidence="3" id="KW-0689">Ribosomal protein</keyword>
<gene>
    <name evidence="8" type="ORF">WICMUC_004578</name>
</gene>
<evidence type="ECO:0000259" key="7">
    <source>
        <dbReference type="SMART" id="SM00916"/>
    </source>
</evidence>
<evidence type="ECO:0000256" key="2">
    <source>
        <dbReference type="ARBA" id="ARBA00006073"/>
    </source>
</evidence>
<proteinExistence type="inferred from homology"/>